<evidence type="ECO:0000256" key="6">
    <source>
        <dbReference type="ARBA" id="ARBA00023274"/>
    </source>
</evidence>
<keyword evidence="6" id="KW-0687">Ribonucleoprotein</keyword>
<dbReference type="EMBL" id="JADYXP020000002">
    <property type="protein sequence ID" value="KAL0130534.1"/>
    <property type="molecule type" value="Genomic_DNA"/>
</dbReference>
<dbReference type="AlphaFoldDB" id="A0AAW2GTC0"/>
<dbReference type="FunFam" id="3.90.1170.10:FF:000005">
    <property type="entry name" value="39S ribosomal protein L16, mitochondrial"/>
    <property type="match status" value="1"/>
</dbReference>
<evidence type="ECO:0000256" key="3">
    <source>
        <dbReference type="ARBA" id="ARBA00022946"/>
    </source>
</evidence>
<dbReference type="InterPro" id="IPR036920">
    <property type="entry name" value="Ribosomal_uL16_sf"/>
</dbReference>
<keyword evidence="5" id="KW-0496">Mitochondrion</keyword>
<gene>
    <name evidence="9" type="ORF">PUN28_002279</name>
</gene>
<comment type="similarity">
    <text evidence="2">Belongs to the universal ribosomal protein uL16 family.</text>
</comment>
<dbReference type="PANTHER" id="PTHR12220:SF13">
    <property type="entry name" value="LARGE RIBOSOMAL SUBUNIT PROTEIN UL16M"/>
    <property type="match status" value="1"/>
</dbReference>
<evidence type="ECO:0000313" key="9">
    <source>
        <dbReference type="EMBL" id="KAL0130534.1"/>
    </source>
</evidence>
<accession>A0AAW2GTC0</accession>
<organism evidence="9 10">
    <name type="scientific">Cardiocondyla obscurior</name>
    <dbReference type="NCBI Taxonomy" id="286306"/>
    <lineage>
        <taxon>Eukaryota</taxon>
        <taxon>Metazoa</taxon>
        <taxon>Ecdysozoa</taxon>
        <taxon>Arthropoda</taxon>
        <taxon>Hexapoda</taxon>
        <taxon>Insecta</taxon>
        <taxon>Pterygota</taxon>
        <taxon>Neoptera</taxon>
        <taxon>Endopterygota</taxon>
        <taxon>Hymenoptera</taxon>
        <taxon>Apocrita</taxon>
        <taxon>Aculeata</taxon>
        <taxon>Formicoidea</taxon>
        <taxon>Formicidae</taxon>
        <taxon>Myrmicinae</taxon>
        <taxon>Cardiocondyla</taxon>
    </lineage>
</organism>
<evidence type="ECO:0000256" key="8">
    <source>
        <dbReference type="ARBA" id="ARBA00035440"/>
    </source>
</evidence>
<dbReference type="Pfam" id="PF00252">
    <property type="entry name" value="Ribosomal_L16"/>
    <property type="match status" value="1"/>
</dbReference>
<keyword evidence="10" id="KW-1185">Reference proteome</keyword>
<sequence>MIRASRNLAHNLLSTWQSVSATQIAGIKVFPEPPKYGDIEVPERPKLKIMEKVPQFPSSMRPPKMQKRLRYMRGPEEIHNFLMYKQFGIIATKGGRMKHGHFEMVRLTISRKIDQKRMFAIWRIPAPWQPITKKGQGQRMGGGKGAIDSYVTPVKAGRVIIEVGGKCEFFEVKKTLTQIANQLPFEAKAITQEMMDEEAAEEKWLEENNQHLWTWKYMIQNNMLGCHKWISPFDKWWFNKHR</sequence>
<dbReference type="InterPro" id="IPR016180">
    <property type="entry name" value="Ribosomal_uL16_dom"/>
</dbReference>
<dbReference type="GO" id="GO:0003735">
    <property type="term" value="F:structural constituent of ribosome"/>
    <property type="evidence" value="ECO:0007669"/>
    <property type="project" value="InterPro"/>
</dbReference>
<dbReference type="SUPFAM" id="SSF54686">
    <property type="entry name" value="Ribosomal protein L16p/L10e"/>
    <property type="match status" value="1"/>
</dbReference>
<keyword evidence="3" id="KW-0809">Transit peptide</keyword>
<evidence type="ECO:0000256" key="7">
    <source>
        <dbReference type="ARBA" id="ARBA00035302"/>
    </source>
</evidence>
<dbReference type="PANTHER" id="PTHR12220">
    <property type="entry name" value="50S/60S RIBOSOMAL PROTEIN L16"/>
    <property type="match status" value="1"/>
</dbReference>
<reference evidence="9 10" key="1">
    <citation type="submission" date="2023-03" db="EMBL/GenBank/DDBJ databases">
        <title>High recombination rates correlate with genetic variation in Cardiocondyla obscurior ants.</title>
        <authorList>
            <person name="Errbii M."/>
        </authorList>
    </citation>
    <scope>NUCLEOTIDE SEQUENCE [LARGE SCALE GENOMIC DNA]</scope>
    <source>
        <strain evidence="9">Alpha-2009</strain>
        <tissue evidence="9">Whole body</tissue>
    </source>
</reference>
<evidence type="ECO:0000313" key="10">
    <source>
        <dbReference type="Proteomes" id="UP001430953"/>
    </source>
</evidence>
<dbReference type="Gene3D" id="3.90.1170.10">
    <property type="entry name" value="Ribosomal protein L10e/L16"/>
    <property type="match status" value="1"/>
</dbReference>
<comment type="subcellular location">
    <subcellularLocation>
        <location evidence="1">Mitochondrion</location>
    </subcellularLocation>
</comment>
<dbReference type="GO" id="GO:0005762">
    <property type="term" value="C:mitochondrial large ribosomal subunit"/>
    <property type="evidence" value="ECO:0007669"/>
    <property type="project" value="TreeGrafter"/>
</dbReference>
<protein>
    <recommendedName>
        <fullName evidence="7">Large ribosomal subunit protein uL16m</fullName>
    </recommendedName>
    <alternativeName>
        <fullName evidence="8">39S ribosomal protein L16, mitochondrial</fullName>
    </alternativeName>
</protein>
<comment type="caution">
    <text evidence="9">The sequence shown here is derived from an EMBL/GenBank/DDBJ whole genome shotgun (WGS) entry which is preliminary data.</text>
</comment>
<dbReference type="GO" id="GO:0005743">
    <property type="term" value="C:mitochondrial inner membrane"/>
    <property type="evidence" value="ECO:0007669"/>
    <property type="project" value="UniProtKB-ARBA"/>
</dbReference>
<evidence type="ECO:0000256" key="5">
    <source>
        <dbReference type="ARBA" id="ARBA00023128"/>
    </source>
</evidence>
<keyword evidence="4" id="KW-0689">Ribosomal protein</keyword>
<dbReference type="GO" id="GO:0019843">
    <property type="term" value="F:rRNA binding"/>
    <property type="evidence" value="ECO:0007669"/>
    <property type="project" value="InterPro"/>
</dbReference>
<evidence type="ECO:0000256" key="2">
    <source>
        <dbReference type="ARBA" id="ARBA00008931"/>
    </source>
</evidence>
<dbReference type="CDD" id="cd01433">
    <property type="entry name" value="Ribosomal_L16_L10e"/>
    <property type="match status" value="1"/>
</dbReference>
<dbReference type="GO" id="GO:0032543">
    <property type="term" value="P:mitochondrial translation"/>
    <property type="evidence" value="ECO:0007669"/>
    <property type="project" value="TreeGrafter"/>
</dbReference>
<dbReference type="Proteomes" id="UP001430953">
    <property type="component" value="Unassembled WGS sequence"/>
</dbReference>
<dbReference type="InterPro" id="IPR047873">
    <property type="entry name" value="Ribosomal_uL16"/>
</dbReference>
<name>A0AAW2GTC0_9HYME</name>
<proteinExistence type="inferred from homology"/>
<evidence type="ECO:0000256" key="1">
    <source>
        <dbReference type="ARBA" id="ARBA00004173"/>
    </source>
</evidence>
<dbReference type="InterPro" id="IPR000114">
    <property type="entry name" value="Ribosomal_uL16_bact-type"/>
</dbReference>
<evidence type="ECO:0000256" key="4">
    <source>
        <dbReference type="ARBA" id="ARBA00022980"/>
    </source>
</evidence>